<proteinExistence type="predicted"/>
<evidence type="ECO:0000313" key="1">
    <source>
        <dbReference type="EMBL" id="KXT14097.1"/>
    </source>
</evidence>
<accession>A0A139IH19</accession>
<sequence>MSDDASMALRAERKERLLRFAGKGAKRLVDRFDAPTNPYIREMAKFGAYDWQQARLDAGDVAPVFCSLPNPRPMEWRTDATMTIDRAEVTFTLSAFLASLVRDAGGRT</sequence>
<evidence type="ECO:0000313" key="2">
    <source>
        <dbReference type="Proteomes" id="UP000073492"/>
    </source>
</evidence>
<reference evidence="1 2" key="1">
    <citation type="submission" date="2015-07" db="EMBL/GenBank/DDBJ databases">
        <title>Comparative genomics of the Sigatoka disease complex on banana suggests a link between parallel evolutionary changes in Pseudocercospora fijiensis and Pseudocercospora eumusae and increased virulence on the banana host.</title>
        <authorList>
            <person name="Chang T.-C."/>
            <person name="Salvucci A."/>
            <person name="Crous P.W."/>
            <person name="Stergiopoulos I."/>
        </authorList>
    </citation>
    <scope>NUCLEOTIDE SEQUENCE [LARGE SCALE GENOMIC DNA]</scope>
    <source>
        <strain evidence="1 2">CBS 116634</strain>
    </source>
</reference>
<gene>
    <name evidence="1" type="ORF">AC579_796</name>
</gene>
<dbReference type="AlphaFoldDB" id="A0A139IH19"/>
<dbReference type="EMBL" id="LFZO01000094">
    <property type="protein sequence ID" value="KXT14097.1"/>
    <property type="molecule type" value="Genomic_DNA"/>
</dbReference>
<protein>
    <submittedName>
        <fullName evidence="1">Uncharacterized protein</fullName>
    </submittedName>
</protein>
<keyword evidence="2" id="KW-1185">Reference proteome</keyword>
<dbReference type="Proteomes" id="UP000073492">
    <property type="component" value="Unassembled WGS sequence"/>
</dbReference>
<name>A0A139IH19_9PEZI</name>
<organism evidence="1 2">
    <name type="scientific">Pseudocercospora musae</name>
    <dbReference type="NCBI Taxonomy" id="113226"/>
    <lineage>
        <taxon>Eukaryota</taxon>
        <taxon>Fungi</taxon>
        <taxon>Dikarya</taxon>
        <taxon>Ascomycota</taxon>
        <taxon>Pezizomycotina</taxon>
        <taxon>Dothideomycetes</taxon>
        <taxon>Dothideomycetidae</taxon>
        <taxon>Mycosphaerellales</taxon>
        <taxon>Mycosphaerellaceae</taxon>
        <taxon>Pseudocercospora</taxon>
    </lineage>
</organism>
<comment type="caution">
    <text evidence="1">The sequence shown here is derived from an EMBL/GenBank/DDBJ whole genome shotgun (WGS) entry which is preliminary data.</text>
</comment>